<proteinExistence type="inferred from homology"/>
<name>A0A811P368_9POAL</name>
<keyword evidence="8" id="KW-1185">Reference proteome</keyword>
<dbReference type="InterPro" id="IPR027443">
    <property type="entry name" value="IPNS-like_sf"/>
</dbReference>
<dbReference type="EMBL" id="CAJGYO010000005">
    <property type="protein sequence ID" value="CAD6231685.1"/>
    <property type="molecule type" value="Genomic_DNA"/>
</dbReference>
<dbReference type="OrthoDB" id="288590at2759"/>
<evidence type="ECO:0000256" key="1">
    <source>
        <dbReference type="ARBA" id="ARBA00008056"/>
    </source>
</evidence>
<evidence type="ECO:0000256" key="5">
    <source>
        <dbReference type="RuleBase" id="RU003682"/>
    </source>
</evidence>
<dbReference type="PANTHER" id="PTHR47991">
    <property type="entry name" value="OXOGLUTARATE/IRON-DEPENDENT DIOXYGENASE"/>
    <property type="match status" value="1"/>
</dbReference>
<dbReference type="AlphaFoldDB" id="A0A811P368"/>
<dbReference type="InterPro" id="IPR050295">
    <property type="entry name" value="Plant_2OG-oxidoreductases"/>
</dbReference>
<comment type="caution">
    <text evidence="7">The sequence shown here is derived from an EMBL/GenBank/DDBJ whole genome shotgun (WGS) entry which is preliminary data.</text>
</comment>
<dbReference type="Proteomes" id="UP000604825">
    <property type="component" value="Unassembled WGS sequence"/>
</dbReference>
<gene>
    <name evidence="7" type="ORF">NCGR_LOCUS21646</name>
</gene>
<dbReference type="GO" id="GO:0016491">
    <property type="term" value="F:oxidoreductase activity"/>
    <property type="evidence" value="ECO:0007669"/>
    <property type="project" value="UniProtKB-KW"/>
</dbReference>
<evidence type="ECO:0000259" key="6">
    <source>
        <dbReference type="PROSITE" id="PS51471"/>
    </source>
</evidence>
<sequence>MAHAKTAGGHLQVPNVQALSQTWNQSGELVPARYVRTEETSADVVVAGCALPVVDLGRLLDPRSSQEELANLGSACQQGFFQLVNHGVPDDVILDVKRDIAEFFRLPLEAKKVYAQLPDGLEGYGHVFVFSEAQKLDWSDMMYLMLRPVESRDMRFWPVHPPSFRTSVDRYSAEAAKVVSCLLRFMAADMGVEPERLQEMFAGQPQTMKMTYYPPCRQADKVIGLSPHTDACAVTLLLHVNDVQGLQIRRDDGKWHAVEPLHGALIVSVGDIIEEIFFIYSICLEKILSNGKYRSVEHRAVVHPDKERISAAMFHQPRGSITVEPLPELVKKGGGGARYKSVGYAEFMKRFFSAKLDGRKGHLDHFRIY</sequence>
<evidence type="ECO:0000313" key="7">
    <source>
        <dbReference type="EMBL" id="CAD6231685.1"/>
    </source>
</evidence>
<accession>A0A811P368</accession>
<reference evidence="7" key="1">
    <citation type="submission" date="2020-10" db="EMBL/GenBank/DDBJ databases">
        <authorList>
            <person name="Han B."/>
            <person name="Lu T."/>
            <person name="Zhao Q."/>
            <person name="Huang X."/>
            <person name="Zhao Y."/>
        </authorList>
    </citation>
    <scope>NUCLEOTIDE SEQUENCE</scope>
</reference>
<dbReference type="GO" id="GO:0046872">
    <property type="term" value="F:metal ion binding"/>
    <property type="evidence" value="ECO:0007669"/>
    <property type="project" value="UniProtKB-KW"/>
</dbReference>
<keyword evidence="2 5" id="KW-0479">Metal-binding</keyword>
<evidence type="ECO:0000256" key="4">
    <source>
        <dbReference type="ARBA" id="ARBA00023004"/>
    </source>
</evidence>
<feature type="domain" description="Fe2OG dioxygenase" evidence="6">
    <location>
        <begin position="204"/>
        <end position="317"/>
    </location>
</feature>
<dbReference type="InterPro" id="IPR026992">
    <property type="entry name" value="DIOX_N"/>
</dbReference>
<organism evidence="7 8">
    <name type="scientific">Miscanthus lutarioriparius</name>
    <dbReference type="NCBI Taxonomy" id="422564"/>
    <lineage>
        <taxon>Eukaryota</taxon>
        <taxon>Viridiplantae</taxon>
        <taxon>Streptophyta</taxon>
        <taxon>Embryophyta</taxon>
        <taxon>Tracheophyta</taxon>
        <taxon>Spermatophyta</taxon>
        <taxon>Magnoliopsida</taxon>
        <taxon>Liliopsida</taxon>
        <taxon>Poales</taxon>
        <taxon>Poaceae</taxon>
        <taxon>PACMAD clade</taxon>
        <taxon>Panicoideae</taxon>
        <taxon>Andropogonodae</taxon>
        <taxon>Andropogoneae</taxon>
        <taxon>Saccharinae</taxon>
        <taxon>Miscanthus</taxon>
    </lineage>
</organism>
<evidence type="ECO:0000256" key="2">
    <source>
        <dbReference type="ARBA" id="ARBA00022723"/>
    </source>
</evidence>
<protein>
    <recommendedName>
        <fullName evidence="6">Fe2OG dioxygenase domain-containing protein</fullName>
    </recommendedName>
</protein>
<dbReference type="InterPro" id="IPR005123">
    <property type="entry name" value="Oxoglu/Fe-dep_dioxygenase_dom"/>
</dbReference>
<dbReference type="Pfam" id="PF03171">
    <property type="entry name" value="2OG-FeII_Oxy"/>
    <property type="match status" value="1"/>
</dbReference>
<dbReference type="SUPFAM" id="SSF51197">
    <property type="entry name" value="Clavaminate synthase-like"/>
    <property type="match status" value="1"/>
</dbReference>
<evidence type="ECO:0000256" key="3">
    <source>
        <dbReference type="ARBA" id="ARBA00023002"/>
    </source>
</evidence>
<comment type="similarity">
    <text evidence="1 5">Belongs to the iron/ascorbate-dependent oxidoreductase family.</text>
</comment>
<dbReference type="Gene3D" id="2.60.120.330">
    <property type="entry name" value="B-lactam Antibiotic, Isopenicillin N Synthase, Chain"/>
    <property type="match status" value="1"/>
</dbReference>
<dbReference type="Pfam" id="PF14226">
    <property type="entry name" value="DIOX_N"/>
    <property type="match status" value="1"/>
</dbReference>
<dbReference type="PROSITE" id="PS51471">
    <property type="entry name" value="FE2OG_OXY"/>
    <property type="match status" value="1"/>
</dbReference>
<dbReference type="FunFam" id="2.60.120.330:FF:000079">
    <property type="entry name" value="Protein SRG1"/>
    <property type="match status" value="1"/>
</dbReference>
<keyword evidence="4 5" id="KW-0408">Iron</keyword>
<evidence type="ECO:0000313" key="8">
    <source>
        <dbReference type="Proteomes" id="UP000604825"/>
    </source>
</evidence>
<keyword evidence="3 5" id="KW-0560">Oxidoreductase</keyword>
<dbReference type="InterPro" id="IPR044861">
    <property type="entry name" value="IPNS-like_FE2OG_OXY"/>
</dbReference>